<proteinExistence type="predicted"/>
<reference evidence="3" key="2">
    <citation type="journal article" date="2018" name="Nat. Commun.">
        <title>Extreme sensitivity to ultraviolet light in the fungal pathogen causing white-nose syndrome of bats.</title>
        <authorList>
            <person name="Palmer J.M."/>
            <person name="Drees K.P."/>
            <person name="Foster J.T."/>
            <person name="Lindner D.L."/>
        </authorList>
    </citation>
    <scope>NUCLEOTIDE SEQUENCE [LARGE SCALE GENOMIC DNA]</scope>
    <source>
        <strain evidence="3">UAMH 10579</strain>
    </source>
</reference>
<keyword evidence="3" id="KW-1185">Reference proteome</keyword>
<feature type="region of interest" description="Disordered" evidence="1">
    <location>
        <begin position="818"/>
        <end position="849"/>
    </location>
</feature>
<dbReference type="EMBL" id="KV460228">
    <property type="protein sequence ID" value="OBT96457.1"/>
    <property type="molecule type" value="Genomic_DNA"/>
</dbReference>
<feature type="region of interest" description="Disordered" evidence="1">
    <location>
        <begin position="432"/>
        <end position="456"/>
    </location>
</feature>
<organism evidence="2 3">
    <name type="scientific">Pseudogymnoascus verrucosus</name>
    <dbReference type="NCBI Taxonomy" id="342668"/>
    <lineage>
        <taxon>Eukaryota</taxon>
        <taxon>Fungi</taxon>
        <taxon>Dikarya</taxon>
        <taxon>Ascomycota</taxon>
        <taxon>Pezizomycotina</taxon>
        <taxon>Leotiomycetes</taxon>
        <taxon>Thelebolales</taxon>
        <taxon>Thelebolaceae</taxon>
        <taxon>Pseudogymnoascus</taxon>
    </lineage>
</organism>
<dbReference type="Proteomes" id="UP000091956">
    <property type="component" value="Unassembled WGS sequence"/>
</dbReference>
<protein>
    <submittedName>
        <fullName evidence="2">Uncharacterized protein</fullName>
    </submittedName>
</protein>
<dbReference type="GeneID" id="28839008"/>
<evidence type="ECO:0000313" key="2">
    <source>
        <dbReference type="EMBL" id="OBT96457.1"/>
    </source>
</evidence>
<gene>
    <name evidence="2" type="ORF">VE01_05622</name>
</gene>
<feature type="compositionally biased region" description="Low complexity" evidence="1">
    <location>
        <begin position="437"/>
        <end position="456"/>
    </location>
</feature>
<sequence length="884" mass="97850">MASPSPNLLPPPPSPSFPPFEDIVHSESALLKHVSRNYAHTSFETFTAEGYVDFAYTVENMRWAAFAQGDIEPLPRREMDRLWINIVMEFWVKMAWCWEGDVEGVVIALLDREDGKGVEEMWEDRKMDYPELNTRLCYPMIGHKGIFEDYLDLGIRAVINPEIRCYLEKMEDGTNYDSESELGEAVYSLDLDGFDPEDDAEGDTEVEEATGLEDDAGIDDAKIDDTEIDDGEINHAEINHADGGAEAEEATEIKENAQIDDAEIDDGTAFLEALDAAIEKATAEMEAEGMVFEESDEDENEIKIKEEDEGAETSIYGIPEAVSNLHLTESGNKDDVDKVVDDIKQEDIKQEKDVKQEKNIKQEKDIKKEEDGTGTITYPIRSAISNLRLTESVQNILANTQATIPAPEIGFTPPNPPSRLGNATLAPDAAIPTSHYAAGPPMDGPSSPGPSASRAANNLREAVGRLSAEEAGMIIVKAVMMQHPIKKELVDMLPFLANIPSSTVFRGENGFQKLLPNVAPEAMTSPRVQTTGLSGSYKIFHGVSHLIPRNEDPAPAPKDIICDTFDMAYEDACKTPGFWEHPMWNGVEVYKMSPLVLAQHYAAHKEAAAFHAKPFVFNPTRVFQAPIAANVPTPVFQAPTAATIPAPVFQAQTRCYNPANPFHARRAVHYPGLLFQAQTGTHYPAPSFHGANYPTPNTAPLSQADFYAANYPTPYGPLGFQVPPPVSRFATNPAPGFQAPPPVSRFASNPAPPFQAPPPVSRFSDPNHIHLNYLATPPAPPIFINLTAADFKDLYSPPPNLTAAYFEKMDKYGMHDYLPMPRKRQDPKMRQDPKIKIEEDEEEEDFKMANERCYSDSVLARKRARDVEEGDEEVGVERPRKFSG</sequence>
<feature type="compositionally biased region" description="Basic and acidic residues" evidence="1">
    <location>
        <begin position="875"/>
        <end position="884"/>
    </location>
</feature>
<reference evidence="2 3" key="1">
    <citation type="submission" date="2016-03" db="EMBL/GenBank/DDBJ databases">
        <title>Comparative genomics of Pseudogymnoascus destructans, the fungus causing white-nose syndrome of bats.</title>
        <authorList>
            <person name="Palmer J.M."/>
            <person name="Drees K.P."/>
            <person name="Foster J.T."/>
            <person name="Lindner D.L."/>
        </authorList>
    </citation>
    <scope>NUCLEOTIDE SEQUENCE [LARGE SCALE GENOMIC DNA]</scope>
    <source>
        <strain evidence="2 3">UAMH 10579</strain>
    </source>
</reference>
<name>A0A1B8GKU8_9PEZI</name>
<dbReference type="AlphaFoldDB" id="A0A1B8GKU8"/>
<feature type="region of interest" description="Disordered" evidence="1">
    <location>
        <begin position="862"/>
        <end position="884"/>
    </location>
</feature>
<evidence type="ECO:0000313" key="3">
    <source>
        <dbReference type="Proteomes" id="UP000091956"/>
    </source>
</evidence>
<accession>A0A1B8GKU8</accession>
<dbReference type="OrthoDB" id="3439956at2759"/>
<feature type="compositionally biased region" description="Basic and acidic residues" evidence="1">
    <location>
        <begin position="823"/>
        <end position="837"/>
    </location>
</feature>
<evidence type="ECO:0000256" key="1">
    <source>
        <dbReference type="SAM" id="MobiDB-lite"/>
    </source>
</evidence>
<dbReference type="STRING" id="342668.A0A1B8GKU8"/>
<dbReference type="RefSeq" id="XP_018130190.1">
    <property type="nucleotide sequence ID" value="XM_018275085.2"/>
</dbReference>